<evidence type="ECO:0000256" key="14">
    <source>
        <dbReference type="SAM" id="MobiDB-lite"/>
    </source>
</evidence>
<dbReference type="SUPFAM" id="SSF48726">
    <property type="entry name" value="Immunoglobulin"/>
    <property type="match status" value="1"/>
</dbReference>
<evidence type="ECO:0000256" key="9">
    <source>
        <dbReference type="ARBA" id="ARBA00022741"/>
    </source>
</evidence>
<dbReference type="InterPro" id="IPR013098">
    <property type="entry name" value="Ig_I-set"/>
</dbReference>
<evidence type="ECO:0000256" key="12">
    <source>
        <dbReference type="ARBA" id="ARBA00023242"/>
    </source>
</evidence>
<evidence type="ECO:0000256" key="4">
    <source>
        <dbReference type="ARBA" id="ARBA00010912"/>
    </source>
</evidence>
<dbReference type="Gene3D" id="3.30.70.590">
    <property type="entry name" value="Poly(A) polymerase predicted RNA binding domain"/>
    <property type="match status" value="1"/>
</dbReference>
<feature type="chain" id="PRO_5033038648" description="polynucleotide adenylyltransferase" evidence="16">
    <location>
        <begin position="22"/>
        <end position="1480"/>
    </location>
</feature>
<evidence type="ECO:0000256" key="8">
    <source>
        <dbReference type="ARBA" id="ARBA00022723"/>
    </source>
</evidence>
<dbReference type="Pfam" id="PF20750">
    <property type="entry name" value="PAP_NTPase"/>
    <property type="match status" value="1"/>
</dbReference>
<keyword evidence="15" id="KW-0472">Membrane</keyword>
<dbReference type="OrthoDB" id="412748at2759"/>
<comment type="cofactor">
    <cofactor evidence="1">
        <name>Mn(2+)</name>
        <dbReference type="ChEBI" id="CHEBI:29035"/>
    </cofactor>
</comment>
<dbReference type="GO" id="GO:0005634">
    <property type="term" value="C:nucleus"/>
    <property type="evidence" value="ECO:0007669"/>
    <property type="project" value="UniProtKB-SubCell"/>
</dbReference>
<evidence type="ECO:0000256" key="15">
    <source>
        <dbReference type="SAM" id="Phobius"/>
    </source>
</evidence>
<proteinExistence type="inferred from homology"/>
<keyword evidence="10" id="KW-0067">ATP-binding</keyword>
<dbReference type="GO" id="GO:0046872">
    <property type="term" value="F:metal ion binding"/>
    <property type="evidence" value="ECO:0007669"/>
    <property type="project" value="UniProtKB-KW"/>
</dbReference>
<keyword evidence="15" id="KW-1133">Transmembrane helix</keyword>
<evidence type="ECO:0000256" key="5">
    <source>
        <dbReference type="ARBA" id="ARBA00012388"/>
    </source>
</evidence>
<dbReference type="CDD" id="cd00096">
    <property type="entry name" value="Ig"/>
    <property type="match status" value="1"/>
</dbReference>
<dbReference type="FunFam" id="1.10.1410.10:FF:000001">
    <property type="entry name" value="Putative poly(A) polymerase gamma"/>
    <property type="match status" value="1"/>
</dbReference>
<evidence type="ECO:0000256" key="3">
    <source>
        <dbReference type="ARBA" id="ARBA00004123"/>
    </source>
</evidence>
<evidence type="ECO:0000256" key="7">
    <source>
        <dbReference type="ARBA" id="ARBA00022679"/>
    </source>
</evidence>
<dbReference type="Gene3D" id="2.60.40.10">
    <property type="entry name" value="Immunoglobulins"/>
    <property type="match status" value="2"/>
</dbReference>
<sequence length="1480" mass="168307">MSNKWIFTFLQLFCIHKETMALDQSGQKIYPGVTSPISLDGPKPLDIKLSNKLEEAMRPYGVFESDEELAHRMEVLHKINTMVKNWIKDVSRQKNNIPEDKIDSFGGKVCTFGSYRLGVHTKGADIDTLCIAPRHVERSDFFSSFNEILSQQPETKDLRAIEEAFVPVIKMEFDGIELDMTFARLALPQIADDIDLRSESLLKNLNEKCVRSLNGCRVTDEILHLVPDKDAFRMTLRAIKLWAKKRGIYSNVLGFLGGVSWAMLVARVCQLYPNAAPATLIHKFFMVFSKWDWPQPVLLKQLLQENKLGFPVWDPRVNPSDRFHLMPIITPAYPQQNSTFNVTTSTRTIMMEEFMIGLEVVNKIYTSGDSWDKLFEPSGFFQKYKHYIVVIARAEEEKNYLEWHGYIESKIRLLVGNLERNMFIKIAHVTPESLGPLTESENPYICKWFIGLTFAKVENQNVDLTYDIQSFTNQVYRQALHIRILKEDMKVDIQHVKRKQLESFVPQSILQRCKGAEIKRKSEGRSSAGTGSKNSQALLTHSKSDTDLIRTSTHVIIDTSDGESSHDAPSCETDTKNKVNGELPHPLSPTSSDSAMQSPCRKREGSPSGAESPVKRSKSEDETQNMLGSPMVVDPQSQSPSRKREGSPVRPDSPVKRTKSVKDVQSCQPPIEIGSPMHIDAESGDSVKNVEYRSVSIPCVGKRRCQPADECRVEWKLGDGTSNTIRETKRIAIDKDGTLHFVYVDVNDGSTAATPYACGINNELMRAFYKGGNVIMTILRDFNPSLVKPQLLFSQDVKGLLGGDAELQCIFSGYDLLICFFHGSPLPDIEWYLPGINQPIQPSSKYQFTDPSVRRNLRITHLNLTDEGTYMCKGVNIGGYVEARMYVNVTSKPIFQEGEILKSQVIPDGQNAVFRCKMESLPGENTPSEPIWRINRKELSDEQYDSNFSHKYQLIADKEILTIKNVKYPEDSSSISCETGNIIFDRNGEDSYAKSYAYAFLRVMACPYGFILTNGSNCEPCTKNWYGNDCLCFCECNDRQRCDNVHGCVDSSSRVTTTQSTIPRFVDRNLVVYILVIVCGMILVLGLCGCKNIWKTSDSRQIQSIKEDNRNMRVTLYNGIYDEVEALELVDNSNINPIQMKNITNAKEEAGRSDDTYPVCHLALEDNIRISEHYTCICPLYSENNDRTTAAPSFALHESCRCIHTSDQSNFSFENNDDAHNSNVYEQIYDLTNEPCGYTNDLPQFIKKDNAKVEYPKPYQPLQGNCNQAPQTDADTFPLQTWTMKSKSSSEKIKENNEKEHYINGNIKFSYEDEQRYENQDDITHSRTVKSTSSSDKEESNNDQENNIHANTKFSCADEHLYKNQDNITHSWTLKKTSSSHGQEETNDQELYINGNIKFSCTDEHVYQNEDSTPNSWTVETASSLDNKEENNDQEIYINDNMNFFDEDERLYENPNNITHFHLQLLSSEENSTNKDETIC</sequence>
<organism evidence="18 19">
    <name type="scientific">Mytilus galloprovincialis</name>
    <name type="common">Mediterranean mussel</name>
    <dbReference type="NCBI Taxonomy" id="29158"/>
    <lineage>
        <taxon>Eukaryota</taxon>
        <taxon>Metazoa</taxon>
        <taxon>Spiralia</taxon>
        <taxon>Lophotrochozoa</taxon>
        <taxon>Mollusca</taxon>
        <taxon>Bivalvia</taxon>
        <taxon>Autobranchia</taxon>
        <taxon>Pteriomorphia</taxon>
        <taxon>Mytilida</taxon>
        <taxon>Mytiloidea</taxon>
        <taxon>Mytilidae</taxon>
        <taxon>Mytilinae</taxon>
        <taxon>Mytilus</taxon>
    </lineage>
</organism>
<feature type="region of interest" description="Disordered" evidence="14">
    <location>
        <begin position="517"/>
        <end position="682"/>
    </location>
</feature>
<dbReference type="SUPFAM" id="SSF81301">
    <property type="entry name" value="Nucleotidyltransferase"/>
    <property type="match status" value="1"/>
</dbReference>
<dbReference type="SMART" id="SM00409">
    <property type="entry name" value="IG"/>
    <property type="match status" value="2"/>
</dbReference>
<keyword evidence="6" id="KW-0507">mRNA processing</keyword>
<evidence type="ECO:0000256" key="11">
    <source>
        <dbReference type="ARBA" id="ARBA00022842"/>
    </source>
</evidence>
<keyword evidence="11" id="KW-0460">Magnesium</keyword>
<dbReference type="InterPro" id="IPR013783">
    <property type="entry name" value="Ig-like_fold"/>
</dbReference>
<comment type="catalytic activity">
    <reaction evidence="13">
        <text>RNA(n) + ATP = RNA(n)-3'-adenine ribonucleotide + diphosphate</text>
        <dbReference type="Rhea" id="RHEA:11332"/>
        <dbReference type="Rhea" id="RHEA-COMP:14527"/>
        <dbReference type="Rhea" id="RHEA-COMP:17347"/>
        <dbReference type="ChEBI" id="CHEBI:30616"/>
        <dbReference type="ChEBI" id="CHEBI:33019"/>
        <dbReference type="ChEBI" id="CHEBI:140395"/>
        <dbReference type="ChEBI" id="CHEBI:173115"/>
        <dbReference type="EC" id="2.7.7.19"/>
    </reaction>
</comment>
<evidence type="ECO:0000256" key="13">
    <source>
        <dbReference type="ARBA" id="ARBA00048830"/>
    </source>
</evidence>
<evidence type="ECO:0000313" key="19">
    <source>
        <dbReference type="Proteomes" id="UP000596742"/>
    </source>
</evidence>
<dbReference type="GO" id="GO:0003723">
    <property type="term" value="F:RNA binding"/>
    <property type="evidence" value="ECO:0007669"/>
    <property type="project" value="InterPro"/>
</dbReference>
<dbReference type="PROSITE" id="PS50835">
    <property type="entry name" value="IG_LIKE"/>
    <property type="match status" value="2"/>
</dbReference>
<dbReference type="PANTHER" id="PTHR10682:SF10">
    <property type="entry name" value="POLYNUCLEOTIDE ADENYLYLTRANSFERASE"/>
    <property type="match status" value="1"/>
</dbReference>
<feature type="domain" description="Ig-like" evidence="17">
    <location>
        <begin position="784"/>
        <end position="890"/>
    </location>
</feature>
<evidence type="ECO:0000256" key="1">
    <source>
        <dbReference type="ARBA" id="ARBA00001936"/>
    </source>
</evidence>
<protein>
    <recommendedName>
        <fullName evidence="5">polynucleotide adenylyltransferase</fullName>
        <ecNumber evidence="5">2.7.7.19</ecNumber>
    </recommendedName>
</protein>
<dbReference type="Proteomes" id="UP000596742">
    <property type="component" value="Unassembled WGS sequence"/>
</dbReference>
<comment type="cofactor">
    <cofactor evidence="2">
        <name>Mg(2+)</name>
        <dbReference type="ChEBI" id="CHEBI:18420"/>
    </cofactor>
</comment>
<feature type="compositionally biased region" description="Polar residues" evidence="14">
    <location>
        <begin position="525"/>
        <end position="541"/>
    </location>
</feature>
<dbReference type="CDD" id="cd05402">
    <property type="entry name" value="NT_PAP_TUTase"/>
    <property type="match status" value="1"/>
</dbReference>
<comment type="subcellular location">
    <subcellularLocation>
        <location evidence="3">Nucleus</location>
    </subcellularLocation>
</comment>
<dbReference type="PANTHER" id="PTHR10682">
    <property type="entry name" value="POLY A POLYMERASE"/>
    <property type="match status" value="1"/>
</dbReference>
<evidence type="ECO:0000256" key="10">
    <source>
        <dbReference type="ARBA" id="ARBA00022840"/>
    </source>
</evidence>
<feature type="compositionally biased region" description="Basic and acidic residues" evidence="14">
    <location>
        <begin position="1316"/>
        <end position="1325"/>
    </location>
</feature>
<keyword evidence="7 18" id="KW-0808">Transferase</keyword>
<keyword evidence="18" id="KW-0548">Nucleotidyltransferase</keyword>
<name>A0A8B6CMI5_MYTGA</name>
<dbReference type="Pfam" id="PF07679">
    <property type="entry name" value="I-set"/>
    <property type="match status" value="1"/>
</dbReference>
<evidence type="ECO:0000259" key="17">
    <source>
        <dbReference type="PROSITE" id="PS50835"/>
    </source>
</evidence>
<evidence type="ECO:0000256" key="6">
    <source>
        <dbReference type="ARBA" id="ARBA00022664"/>
    </source>
</evidence>
<feature type="compositionally biased region" description="Polar residues" evidence="14">
    <location>
        <begin position="588"/>
        <end position="597"/>
    </location>
</feature>
<dbReference type="InterPro" id="IPR003599">
    <property type="entry name" value="Ig_sub"/>
</dbReference>
<feature type="transmembrane region" description="Helical" evidence="15">
    <location>
        <begin position="1070"/>
        <end position="1090"/>
    </location>
</feature>
<dbReference type="InterPro" id="IPR043519">
    <property type="entry name" value="NT_sf"/>
</dbReference>
<dbReference type="InterPro" id="IPR011068">
    <property type="entry name" value="NuclTrfase_I-like_C"/>
</dbReference>
<dbReference type="SUPFAM" id="SSF81631">
    <property type="entry name" value="PAP/OAS1 substrate-binding domain"/>
    <property type="match status" value="1"/>
</dbReference>
<dbReference type="InterPro" id="IPR048840">
    <property type="entry name" value="PolA_pol_NTPase"/>
</dbReference>
<evidence type="ECO:0000256" key="16">
    <source>
        <dbReference type="SAM" id="SignalP"/>
    </source>
</evidence>
<keyword evidence="8" id="KW-0479">Metal-binding</keyword>
<dbReference type="FunFam" id="3.30.460.10:FF:000002">
    <property type="entry name" value="Poly(A) polymerase alpha, putative"/>
    <property type="match status" value="1"/>
</dbReference>
<evidence type="ECO:0000313" key="18">
    <source>
        <dbReference type="EMBL" id="VDI06454.1"/>
    </source>
</evidence>
<dbReference type="Gene3D" id="1.10.1410.10">
    <property type="match status" value="1"/>
</dbReference>
<comment type="caution">
    <text evidence="18">The sequence shown here is derived from an EMBL/GenBank/DDBJ whole genome shotgun (WGS) entry which is preliminary data.</text>
</comment>
<evidence type="ECO:0000256" key="2">
    <source>
        <dbReference type="ARBA" id="ARBA00001946"/>
    </source>
</evidence>
<dbReference type="Pfam" id="PF04926">
    <property type="entry name" value="PAP_RNA-bind"/>
    <property type="match status" value="2"/>
</dbReference>
<keyword evidence="12" id="KW-0539">Nucleus</keyword>
<dbReference type="EC" id="2.7.7.19" evidence="5"/>
<dbReference type="InterPro" id="IPR007010">
    <property type="entry name" value="PolA_pol_RNA-bd_dom"/>
</dbReference>
<accession>A0A8B6CMI5</accession>
<dbReference type="GO" id="GO:0005524">
    <property type="term" value="F:ATP binding"/>
    <property type="evidence" value="ECO:0007669"/>
    <property type="project" value="UniProtKB-KW"/>
</dbReference>
<dbReference type="InterPro" id="IPR007012">
    <property type="entry name" value="PolA_pol_cen_dom"/>
</dbReference>
<comment type="similarity">
    <text evidence="4">Belongs to the poly(A) polymerase family.</text>
</comment>
<dbReference type="InterPro" id="IPR007110">
    <property type="entry name" value="Ig-like_dom"/>
</dbReference>
<dbReference type="GO" id="GO:0006397">
    <property type="term" value="P:mRNA processing"/>
    <property type="evidence" value="ECO:0007669"/>
    <property type="project" value="UniProtKB-KW"/>
</dbReference>
<feature type="signal peptide" evidence="16">
    <location>
        <begin position="1"/>
        <end position="21"/>
    </location>
</feature>
<reference evidence="18" key="1">
    <citation type="submission" date="2018-11" db="EMBL/GenBank/DDBJ databases">
        <authorList>
            <person name="Alioto T."/>
            <person name="Alioto T."/>
        </authorList>
    </citation>
    <scope>NUCLEOTIDE SEQUENCE</scope>
</reference>
<dbReference type="SUPFAM" id="SSF55003">
    <property type="entry name" value="PAP/Archaeal CCA-adding enzyme, C-terminal domain"/>
    <property type="match status" value="1"/>
</dbReference>
<dbReference type="Pfam" id="PF04928">
    <property type="entry name" value="PAP_central"/>
    <property type="match status" value="1"/>
</dbReference>
<keyword evidence="16" id="KW-0732">Signal</keyword>
<dbReference type="EMBL" id="UYJE01001939">
    <property type="protein sequence ID" value="VDI06454.1"/>
    <property type="molecule type" value="Genomic_DNA"/>
</dbReference>
<keyword evidence="15" id="KW-0812">Transmembrane</keyword>
<dbReference type="Gene3D" id="3.30.460.10">
    <property type="entry name" value="Beta Polymerase, domain 2"/>
    <property type="match status" value="1"/>
</dbReference>
<keyword evidence="9" id="KW-0547">Nucleotide-binding</keyword>
<feature type="domain" description="Ig-like" evidence="17">
    <location>
        <begin position="893"/>
        <end position="997"/>
    </location>
</feature>
<dbReference type="InterPro" id="IPR036179">
    <property type="entry name" value="Ig-like_dom_sf"/>
</dbReference>
<feature type="region of interest" description="Disordered" evidence="14">
    <location>
        <begin position="1316"/>
        <end position="1349"/>
    </location>
</feature>
<dbReference type="GO" id="GO:1990817">
    <property type="term" value="F:poly(A) RNA polymerase activity"/>
    <property type="evidence" value="ECO:0007669"/>
    <property type="project" value="UniProtKB-EC"/>
</dbReference>
<keyword evidence="19" id="KW-1185">Reference proteome</keyword>
<gene>
    <name evidence="18" type="ORF">MGAL_10B036428</name>
</gene>
<dbReference type="GO" id="GO:0031123">
    <property type="term" value="P:RNA 3'-end processing"/>
    <property type="evidence" value="ECO:0007669"/>
    <property type="project" value="InterPro"/>
</dbReference>